<dbReference type="Gene3D" id="4.10.95.10">
    <property type="entry name" value="Cytochrome c oxidase, subunit VIa"/>
    <property type="match status" value="1"/>
</dbReference>
<evidence type="ECO:0000313" key="12">
    <source>
        <dbReference type="EMBL" id="JAD03150.1"/>
    </source>
</evidence>
<dbReference type="CTD" id="37728"/>
<dbReference type="InterPro" id="IPR001349">
    <property type="entry name" value="Cyt_c_oxidase_su6a"/>
</dbReference>
<dbReference type="FunFam" id="4.10.95.10:FF:000001">
    <property type="entry name" value="Cytochrome c oxidase subunit 6A, mitochondrial"/>
    <property type="match status" value="1"/>
</dbReference>
<dbReference type="PIRSF" id="PIRSF000277">
    <property type="entry name" value="COX6A1"/>
    <property type="match status" value="1"/>
</dbReference>
<evidence type="ECO:0000256" key="9">
    <source>
        <dbReference type="ARBA" id="ARBA00023136"/>
    </source>
</evidence>
<evidence type="ECO:0000256" key="7">
    <source>
        <dbReference type="ARBA" id="ARBA00022989"/>
    </source>
</evidence>
<keyword evidence="6" id="KW-0809">Transit peptide</keyword>
<evidence type="ECO:0000256" key="8">
    <source>
        <dbReference type="ARBA" id="ARBA00023128"/>
    </source>
</evidence>
<sequence length="111" mass="12705">MSAILSQVFRRQIAISLNRSQAGAGTAATAGEHSGGYKVWKRLSFFVAIPAVGLCMLNAYLKHQEEHDHPRAEFIKYEYLRRREKRFPWGEGNKSLFHNPHVNPLPDGYEH</sequence>
<dbReference type="PANTHER" id="PTHR11504">
    <property type="entry name" value="CYTOCHROME C OXIDASE POLYPEPTIDE VIA"/>
    <property type="match status" value="1"/>
</dbReference>
<evidence type="ECO:0000256" key="3">
    <source>
        <dbReference type="ARBA" id="ARBA00005553"/>
    </source>
</evidence>
<evidence type="ECO:0000256" key="2">
    <source>
        <dbReference type="ARBA" id="ARBA00004673"/>
    </source>
</evidence>
<feature type="region of interest" description="Disordered" evidence="11">
    <location>
        <begin position="91"/>
        <end position="111"/>
    </location>
</feature>
<comment type="pathway">
    <text evidence="2">Energy metabolism; oxidative phosphorylation.</text>
</comment>
<dbReference type="OrthoDB" id="5947505at2759"/>
<keyword evidence="9" id="KW-0472">Membrane</keyword>
<reference evidence="12" key="1">
    <citation type="submission" date="2014-11" db="EMBL/GenBank/DDBJ databases">
        <authorList>
            <person name="Geib S."/>
        </authorList>
    </citation>
    <scope>NUCLEOTIDE SEQUENCE</scope>
</reference>
<dbReference type="InterPro" id="IPR036418">
    <property type="entry name" value="Cyt_c_oxidase_su6a_sf"/>
</dbReference>
<accession>A0A0A1WXA3</accession>
<keyword evidence="4" id="KW-0812">Transmembrane</keyword>
<evidence type="ECO:0000256" key="1">
    <source>
        <dbReference type="ARBA" id="ARBA00004434"/>
    </source>
</evidence>
<dbReference type="SUPFAM" id="SSF81411">
    <property type="entry name" value="Mitochondrial cytochrome c oxidase subunit VIa"/>
    <property type="match status" value="1"/>
</dbReference>
<dbReference type="AlphaFoldDB" id="A0A0A1WXA3"/>
<dbReference type="GO" id="GO:0006123">
    <property type="term" value="P:mitochondrial electron transport, cytochrome c to oxygen"/>
    <property type="evidence" value="ECO:0007669"/>
    <property type="project" value="TreeGrafter"/>
</dbReference>
<evidence type="ECO:0000256" key="11">
    <source>
        <dbReference type="SAM" id="MobiDB-lite"/>
    </source>
</evidence>
<name>A0A0A1WXA3_ZEUCU</name>
<organism evidence="12">
    <name type="scientific">Zeugodacus cucurbitae</name>
    <name type="common">Melon fruit fly</name>
    <name type="synonym">Bactrocera cucurbitae</name>
    <dbReference type="NCBI Taxonomy" id="28588"/>
    <lineage>
        <taxon>Eukaryota</taxon>
        <taxon>Metazoa</taxon>
        <taxon>Ecdysozoa</taxon>
        <taxon>Arthropoda</taxon>
        <taxon>Hexapoda</taxon>
        <taxon>Insecta</taxon>
        <taxon>Pterygota</taxon>
        <taxon>Neoptera</taxon>
        <taxon>Endopterygota</taxon>
        <taxon>Diptera</taxon>
        <taxon>Brachycera</taxon>
        <taxon>Muscomorpha</taxon>
        <taxon>Tephritoidea</taxon>
        <taxon>Tephritidae</taxon>
        <taxon>Zeugodacus</taxon>
        <taxon>Zeugodacus</taxon>
    </lineage>
</organism>
<reference evidence="12" key="2">
    <citation type="journal article" date="2015" name="Gigascience">
        <title>Reconstructing a comprehensive transcriptome assembly of a white-pupal translocated strain of the pest fruit fly Bactrocera cucurbitae.</title>
        <authorList>
            <person name="Sim S.B."/>
            <person name="Calla B."/>
            <person name="Hall B."/>
            <person name="DeRego T."/>
            <person name="Geib S.M."/>
        </authorList>
    </citation>
    <scope>NUCLEOTIDE SEQUENCE</scope>
</reference>
<keyword evidence="5" id="KW-0999">Mitochondrion inner membrane</keyword>
<dbReference type="EMBL" id="GBXI01011142">
    <property type="protein sequence ID" value="JAD03150.1"/>
    <property type="molecule type" value="Transcribed_RNA"/>
</dbReference>
<dbReference type="CDD" id="cd00925">
    <property type="entry name" value="Cyt_c_Oxidase_VIa"/>
    <property type="match status" value="1"/>
</dbReference>
<protein>
    <submittedName>
        <fullName evidence="12">Cytochrome c oxidase subunit 6A1, mitochondrial</fullName>
    </submittedName>
</protein>
<evidence type="ECO:0000256" key="4">
    <source>
        <dbReference type="ARBA" id="ARBA00022692"/>
    </source>
</evidence>
<dbReference type="GO" id="GO:0005743">
    <property type="term" value="C:mitochondrial inner membrane"/>
    <property type="evidence" value="ECO:0007669"/>
    <property type="project" value="UniProtKB-SubCell"/>
</dbReference>
<evidence type="ECO:0000256" key="6">
    <source>
        <dbReference type="ARBA" id="ARBA00022946"/>
    </source>
</evidence>
<dbReference type="PANTHER" id="PTHR11504:SF0">
    <property type="entry name" value="CYTOCHROME C OXIDASE SUBUNIT"/>
    <property type="match status" value="1"/>
</dbReference>
<dbReference type="Pfam" id="PF02046">
    <property type="entry name" value="COX6A"/>
    <property type="match status" value="1"/>
</dbReference>
<evidence type="ECO:0000256" key="10">
    <source>
        <dbReference type="RuleBase" id="RU004396"/>
    </source>
</evidence>
<dbReference type="GO" id="GO:0030234">
    <property type="term" value="F:enzyme regulator activity"/>
    <property type="evidence" value="ECO:0007669"/>
    <property type="project" value="TreeGrafter"/>
</dbReference>
<comment type="similarity">
    <text evidence="3 10">Belongs to the cytochrome c oxidase subunit 6A family.</text>
</comment>
<keyword evidence="7" id="KW-1133">Transmembrane helix</keyword>
<proteinExistence type="inferred from homology"/>
<evidence type="ECO:0000256" key="5">
    <source>
        <dbReference type="ARBA" id="ARBA00022792"/>
    </source>
</evidence>
<keyword evidence="8" id="KW-0496">Mitochondrion</keyword>
<dbReference type="GeneID" id="105221264"/>
<gene>
    <name evidence="12" type="primary">COX6A1</name>
    <name evidence="12" type="ORF">g.57464</name>
</gene>
<comment type="subcellular location">
    <subcellularLocation>
        <location evidence="1">Mitochondrion inner membrane</location>
        <topology evidence="1">Single-pass membrane protein</topology>
    </subcellularLocation>
</comment>